<proteinExistence type="predicted"/>
<evidence type="ECO:0000313" key="2">
    <source>
        <dbReference type="Proteomes" id="UP001199296"/>
    </source>
</evidence>
<dbReference type="InterPro" id="IPR038177">
    <property type="entry name" value="IAT_beta_sf"/>
</dbReference>
<evidence type="ECO:0008006" key="3">
    <source>
        <dbReference type="Google" id="ProtNLM"/>
    </source>
</evidence>
<gene>
    <name evidence="1" type="ORF">LJ207_06385</name>
</gene>
<keyword evidence="2" id="KW-1185">Reference proteome</keyword>
<accession>A0AAW4WZI4</accession>
<dbReference type="Gene3D" id="2.40.160.160">
    <property type="entry name" value="Inverse autotransporter, beta-domain"/>
    <property type="match status" value="1"/>
</dbReference>
<dbReference type="Proteomes" id="UP001199296">
    <property type="component" value="Unassembled WGS sequence"/>
</dbReference>
<evidence type="ECO:0000313" key="1">
    <source>
        <dbReference type="EMBL" id="MCC3144945.1"/>
    </source>
</evidence>
<sequence>MSFKKSIIFSLIILFFIFAVITTVSAEEFQRAPRFNLRGITGDDFIGQAGILYPFRNKENSIWYTDLRYRMSEDDVDEWNLGLGYRYKLDNVDINITGNDITSSEIGIGIQPAQMLSSLDNPNTNEININISDNRLNNITNIGIGLSIPNEDILTLQGNEFSDMDTGVVLPLFLENDDLENQIKADNEFNEIDEGNEVKFLSLDK</sequence>
<comment type="caution">
    <text evidence="1">The sequence shown here is derived from an EMBL/GenBank/DDBJ whole genome shotgun (WGS) entry which is preliminary data.</text>
</comment>
<reference evidence="1 2" key="1">
    <citation type="submission" date="2021-10" db="EMBL/GenBank/DDBJ databases">
        <authorList>
            <person name="Grouzdev D.S."/>
            <person name="Pantiukh K.S."/>
            <person name="Krutkina M.S."/>
        </authorList>
    </citation>
    <scope>NUCLEOTIDE SEQUENCE [LARGE SCALE GENOMIC DNA]</scope>
    <source>
        <strain evidence="1 2">Z-7514</strain>
    </source>
</reference>
<dbReference type="EMBL" id="JAJFAT010000007">
    <property type="protein sequence ID" value="MCC3144945.1"/>
    <property type="molecule type" value="Genomic_DNA"/>
</dbReference>
<organism evidence="1 2">
    <name type="scientific">Halanaerobium polyolivorans</name>
    <dbReference type="NCBI Taxonomy" id="2886943"/>
    <lineage>
        <taxon>Bacteria</taxon>
        <taxon>Bacillati</taxon>
        <taxon>Bacillota</taxon>
        <taxon>Clostridia</taxon>
        <taxon>Halanaerobiales</taxon>
        <taxon>Halanaerobiaceae</taxon>
        <taxon>Halanaerobium</taxon>
    </lineage>
</organism>
<dbReference type="AlphaFoldDB" id="A0AAW4WZI4"/>
<protein>
    <recommendedName>
        <fullName evidence="3">Inverse autotransporter beta-domain domain-containing protein</fullName>
    </recommendedName>
</protein>
<dbReference type="RefSeq" id="WP_229345273.1">
    <property type="nucleotide sequence ID" value="NZ_JAJFAT010000007.1"/>
</dbReference>
<name>A0AAW4WZI4_9FIRM</name>